<sequence length="83" mass="9941">MEVRYARSFLVDLKNLESAAYQRIYNFVFFEFIDKGLLHYLPEMRQVDSDGIFYRLTLDNYLIGIEQRGEIVKFLRVIPMPDV</sequence>
<evidence type="ECO:0000313" key="1">
    <source>
        <dbReference type="EMBL" id="RUR73510.1"/>
    </source>
</evidence>
<name>A0A433MYQ6_CHLFR</name>
<keyword evidence="2" id="KW-1185">Reference proteome</keyword>
<evidence type="ECO:0008006" key="3">
    <source>
        <dbReference type="Google" id="ProtNLM"/>
    </source>
</evidence>
<reference evidence="1 2" key="1">
    <citation type="journal article" date="2019" name="Genome Biol. Evol.">
        <title>Day and night: Metabolic profiles and evolutionary relationships of six axenic non-marine cyanobacteria.</title>
        <authorList>
            <person name="Will S.E."/>
            <person name="Henke P."/>
            <person name="Boedeker C."/>
            <person name="Huang S."/>
            <person name="Brinkmann H."/>
            <person name="Rohde M."/>
            <person name="Jarek M."/>
            <person name="Friedl T."/>
            <person name="Seufert S."/>
            <person name="Schumacher M."/>
            <person name="Overmann J."/>
            <person name="Neumann-Schaal M."/>
            <person name="Petersen J."/>
        </authorList>
    </citation>
    <scope>NUCLEOTIDE SEQUENCE [LARGE SCALE GENOMIC DNA]</scope>
    <source>
        <strain evidence="1 2">PCC 6912</strain>
    </source>
</reference>
<dbReference type="AlphaFoldDB" id="A0A433MYQ6"/>
<comment type="caution">
    <text evidence="1">The sequence shown here is derived from an EMBL/GenBank/DDBJ whole genome shotgun (WGS) entry which is preliminary data.</text>
</comment>
<gene>
    <name evidence="1" type="ORF">PCC6912_56810</name>
</gene>
<dbReference type="RefSeq" id="WP_016873755.1">
    <property type="nucleotide sequence ID" value="NZ_AJLN01000047.1"/>
</dbReference>
<accession>A0A433MYQ6</accession>
<dbReference type="EMBL" id="RSCJ01000035">
    <property type="protein sequence ID" value="RUR73510.1"/>
    <property type="molecule type" value="Genomic_DNA"/>
</dbReference>
<evidence type="ECO:0000313" key="2">
    <source>
        <dbReference type="Proteomes" id="UP000268857"/>
    </source>
</evidence>
<dbReference type="OrthoDB" id="463867at2"/>
<organism evidence="1 2">
    <name type="scientific">Chlorogloeopsis fritschii PCC 6912</name>
    <dbReference type="NCBI Taxonomy" id="211165"/>
    <lineage>
        <taxon>Bacteria</taxon>
        <taxon>Bacillati</taxon>
        <taxon>Cyanobacteriota</taxon>
        <taxon>Cyanophyceae</taxon>
        <taxon>Nostocales</taxon>
        <taxon>Chlorogloeopsidaceae</taxon>
        <taxon>Chlorogloeopsis</taxon>
    </lineage>
</organism>
<dbReference type="Proteomes" id="UP000268857">
    <property type="component" value="Unassembled WGS sequence"/>
</dbReference>
<protein>
    <recommendedName>
        <fullName evidence="3">Cytotoxic translational repressor of toxin-antitoxin stability system</fullName>
    </recommendedName>
</protein>
<proteinExistence type="predicted"/>
<dbReference type="STRING" id="211165.GCA_000317285_01196"/>